<feature type="domain" description="TAR DNA-binding protein 43 N-terminal" evidence="1">
    <location>
        <begin position="242"/>
        <end position="317"/>
    </location>
</feature>
<name>A0A8S9ZKY0_9BILA</name>
<organism evidence="2 3">
    <name type="scientific">Meloidogyne graminicola</name>
    <dbReference type="NCBI Taxonomy" id="189291"/>
    <lineage>
        <taxon>Eukaryota</taxon>
        <taxon>Metazoa</taxon>
        <taxon>Ecdysozoa</taxon>
        <taxon>Nematoda</taxon>
        <taxon>Chromadorea</taxon>
        <taxon>Rhabditida</taxon>
        <taxon>Tylenchina</taxon>
        <taxon>Tylenchomorpha</taxon>
        <taxon>Tylenchoidea</taxon>
        <taxon>Meloidogynidae</taxon>
        <taxon>Meloidogyninae</taxon>
        <taxon>Meloidogyne</taxon>
    </lineage>
</organism>
<feature type="domain" description="TAR DNA-binding protein 43 N-terminal" evidence="1">
    <location>
        <begin position="15"/>
        <end position="87"/>
    </location>
</feature>
<dbReference type="CDD" id="cd19609">
    <property type="entry name" value="NTD_TDP-43"/>
    <property type="match status" value="2"/>
</dbReference>
<evidence type="ECO:0000259" key="1">
    <source>
        <dbReference type="Pfam" id="PF18694"/>
    </source>
</evidence>
<dbReference type="OrthoDB" id="2020831at2759"/>
<proteinExistence type="predicted"/>
<dbReference type="Pfam" id="PF18694">
    <property type="entry name" value="TDP-43_N"/>
    <property type="match status" value="3"/>
</dbReference>
<evidence type="ECO:0000313" key="3">
    <source>
        <dbReference type="Proteomes" id="UP000605970"/>
    </source>
</evidence>
<feature type="domain" description="TAR DNA-binding protein 43 N-terminal" evidence="1">
    <location>
        <begin position="123"/>
        <end position="196"/>
    </location>
</feature>
<protein>
    <submittedName>
        <fullName evidence="2">TDP43_N domain-containing protein</fullName>
    </submittedName>
</protein>
<dbReference type="Proteomes" id="UP000605970">
    <property type="component" value="Unassembled WGS sequence"/>
</dbReference>
<dbReference type="EMBL" id="JABEBT010000067">
    <property type="protein sequence ID" value="KAF7633943.1"/>
    <property type="molecule type" value="Genomic_DNA"/>
</dbReference>
<dbReference type="AlphaFoldDB" id="A0A8S9ZKY0"/>
<evidence type="ECO:0000313" key="2">
    <source>
        <dbReference type="EMBL" id="KAF7633943.1"/>
    </source>
</evidence>
<keyword evidence="3" id="KW-1185">Reference proteome</keyword>
<dbReference type="InterPro" id="IPR041105">
    <property type="entry name" value="TDP-43_N"/>
</dbReference>
<reference evidence="2" key="1">
    <citation type="journal article" date="2020" name="Ecol. Evol.">
        <title>Genome structure and content of the rice root-knot nematode (Meloidogyne graminicola).</title>
        <authorList>
            <person name="Phan N.T."/>
            <person name="Danchin E.G.J."/>
            <person name="Klopp C."/>
            <person name="Perfus-Barbeoch L."/>
            <person name="Kozlowski D.K."/>
            <person name="Koutsovoulos G.D."/>
            <person name="Lopez-Roques C."/>
            <person name="Bouchez O."/>
            <person name="Zahm M."/>
            <person name="Besnard G."/>
            <person name="Bellafiore S."/>
        </authorList>
    </citation>
    <scope>NUCLEOTIDE SEQUENCE</scope>
    <source>
        <strain evidence="2">VN-18</strain>
    </source>
</reference>
<accession>A0A8S9ZKY0</accession>
<sequence length="321" mass="36932">MSTFENTNQSGSEKFILVQNPINNEIEEVVLDEDNTLKLSTLDHAFPGAYGLRYNKNGEQYAVRFNDKIDFLAPFDGWKGKVFTIIFKDHYKMKIPNDQINGKVCTSKTSKSVPEKNDIEIQFVVVLDPCNNEPIEFPLNKDGTLSIHVLDRKFRGAHCLEYKNEKTGRKRFVLYDDRKSAFLAPSGGWGERGYILTCRGYLFLNFILLYFMSAYYLNNPCGPPVLGNKVFLLIQILFNFKRVRVHDPVTNTSVWIPPSDDGTLPITKLNSERSDVYGLKYKNPMNGRQYSVKFDEEKKAFLAPSNGWGLREYTIVYKGYF</sequence>
<comment type="caution">
    <text evidence="2">The sequence shown here is derived from an EMBL/GenBank/DDBJ whole genome shotgun (WGS) entry which is preliminary data.</text>
</comment>
<gene>
    <name evidence="2" type="ORF">Mgra_00006681</name>
</gene>